<evidence type="ECO:0000313" key="2">
    <source>
        <dbReference type="EMBL" id="MFC0410183.1"/>
    </source>
</evidence>
<comment type="similarity">
    <text evidence="1">Belongs to the UPF0065 (bug) family.</text>
</comment>
<gene>
    <name evidence="2" type="ORF">ACFFGY_18165</name>
</gene>
<dbReference type="PROSITE" id="PS51318">
    <property type="entry name" value="TAT"/>
    <property type="match status" value="1"/>
</dbReference>
<reference evidence="2 3" key="1">
    <citation type="submission" date="2024-09" db="EMBL/GenBank/DDBJ databases">
        <authorList>
            <person name="Sun Q."/>
            <person name="Mori K."/>
        </authorList>
    </citation>
    <scope>NUCLEOTIDE SEQUENCE [LARGE SCALE GENOMIC DNA]</scope>
    <source>
        <strain evidence="2 3">TBRC 5777</strain>
    </source>
</reference>
<evidence type="ECO:0000256" key="1">
    <source>
        <dbReference type="ARBA" id="ARBA00006987"/>
    </source>
</evidence>
<dbReference type="PANTHER" id="PTHR42928">
    <property type="entry name" value="TRICARBOXYLATE-BINDING PROTEIN"/>
    <property type="match status" value="1"/>
</dbReference>
<dbReference type="Proteomes" id="UP001589865">
    <property type="component" value="Unassembled WGS sequence"/>
</dbReference>
<evidence type="ECO:0000313" key="3">
    <source>
        <dbReference type="Proteomes" id="UP001589865"/>
    </source>
</evidence>
<organism evidence="2 3">
    <name type="scientific">Roseomonas elaeocarpi</name>
    <dbReference type="NCBI Taxonomy" id="907779"/>
    <lineage>
        <taxon>Bacteria</taxon>
        <taxon>Pseudomonadati</taxon>
        <taxon>Pseudomonadota</taxon>
        <taxon>Alphaproteobacteria</taxon>
        <taxon>Acetobacterales</taxon>
        <taxon>Roseomonadaceae</taxon>
        <taxon>Roseomonas</taxon>
    </lineage>
</organism>
<dbReference type="Gene3D" id="3.40.190.10">
    <property type="entry name" value="Periplasmic binding protein-like II"/>
    <property type="match status" value="1"/>
</dbReference>
<proteinExistence type="inferred from homology"/>
<dbReference type="PANTHER" id="PTHR42928:SF5">
    <property type="entry name" value="BLR1237 PROTEIN"/>
    <property type="match status" value="1"/>
</dbReference>
<dbReference type="Gene3D" id="3.40.190.150">
    <property type="entry name" value="Bordetella uptake gene, domain 1"/>
    <property type="match status" value="1"/>
</dbReference>
<dbReference type="InterPro" id="IPR005064">
    <property type="entry name" value="BUG"/>
</dbReference>
<keyword evidence="3" id="KW-1185">Reference proteome</keyword>
<dbReference type="PIRSF" id="PIRSF017082">
    <property type="entry name" value="YflP"/>
    <property type="match status" value="1"/>
</dbReference>
<dbReference type="InterPro" id="IPR006311">
    <property type="entry name" value="TAT_signal"/>
</dbReference>
<dbReference type="SUPFAM" id="SSF53850">
    <property type="entry name" value="Periplasmic binding protein-like II"/>
    <property type="match status" value="1"/>
</dbReference>
<dbReference type="RefSeq" id="WP_377045935.1">
    <property type="nucleotide sequence ID" value="NZ_JBHLUN010000013.1"/>
</dbReference>
<name>A0ABV6JWS9_9PROT</name>
<comment type="caution">
    <text evidence="2">The sequence shown here is derived from an EMBL/GenBank/DDBJ whole genome shotgun (WGS) entry which is preliminary data.</text>
</comment>
<dbReference type="InterPro" id="IPR042100">
    <property type="entry name" value="Bug_dom1"/>
</dbReference>
<protein>
    <submittedName>
        <fullName evidence="2">Bug family tripartite tricarboxylate transporter substrate binding protein</fullName>
    </submittedName>
</protein>
<dbReference type="Pfam" id="PF03401">
    <property type="entry name" value="TctC"/>
    <property type="match status" value="1"/>
</dbReference>
<sequence length="340" mass="36188">MNKGDTAPTWPAGTRRQFLGRSMAGGAALLAPGFPRIARAQDGYPNRAIRIVVNNAPGGVGDLTVRLVGQHMSEMFGQPVVIDNRGGAGGILAANQLLGAPADGYTLMTAGNATAVRPALFRSLPYDVQRDFASVSTMAFFPIGIVVSPDSPLRTAQDFIRKAKEDGRDLNIGTIAIGSTQHLVAEMFKATVGSQATTVPFSSTPQLLNALLRKDVDVGFEILAPVWSQMEDRTLRVLAVTQATRVPNLPDLPTLAESGLPGFDAASWNSIVARSGTAPEIVAKLSTTINTILNRPDVRKTLLDVGVEPRGSTPQDLDALTAKEMVRWREVIETAGIPKQ</sequence>
<accession>A0ABV6JWS9</accession>
<dbReference type="EMBL" id="JBHLUN010000013">
    <property type="protein sequence ID" value="MFC0410183.1"/>
    <property type="molecule type" value="Genomic_DNA"/>
</dbReference>